<name>A0A329SGW5_9STRA</name>
<dbReference type="EMBL" id="RCMI01000142">
    <property type="protein sequence ID" value="KAG2930689.1"/>
    <property type="molecule type" value="Genomic_DNA"/>
</dbReference>
<accession>A0A329SGW5</accession>
<dbReference type="Proteomes" id="UP000760860">
    <property type="component" value="Unassembled WGS sequence"/>
</dbReference>
<dbReference type="EMBL" id="RCMV01000030">
    <property type="protein sequence ID" value="KAG3227661.1"/>
    <property type="molecule type" value="Genomic_DNA"/>
</dbReference>
<keyword evidence="12" id="KW-1185">Reference proteome</keyword>
<feature type="region of interest" description="Disordered" evidence="4">
    <location>
        <begin position="862"/>
        <end position="902"/>
    </location>
</feature>
<dbReference type="PANTHER" id="PTHR34524:SF6">
    <property type="entry name" value="CALCYPHOSINE LIKE"/>
    <property type="match status" value="1"/>
</dbReference>
<dbReference type="EMBL" id="RCMG01000210">
    <property type="protein sequence ID" value="KAG2859608.1"/>
    <property type="molecule type" value="Genomic_DNA"/>
</dbReference>
<dbReference type="PROSITE" id="PS50222">
    <property type="entry name" value="EF_HAND_2"/>
    <property type="match status" value="2"/>
</dbReference>
<evidence type="ECO:0000313" key="11">
    <source>
        <dbReference type="EMBL" id="RAW35979.1"/>
    </source>
</evidence>
<dbReference type="Proteomes" id="UP000735874">
    <property type="component" value="Unassembled WGS sequence"/>
</dbReference>
<dbReference type="EMBL" id="MJFZ01000153">
    <property type="protein sequence ID" value="RAW35979.1"/>
    <property type="molecule type" value="Genomic_DNA"/>
</dbReference>
<feature type="compositionally biased region" description="Polar residues" evidence="4">
    <location>
        <begin position="308"/>
        <end position="342"/>
    </location>
</feature>
<evidence type="ECO:0000313" key="12">
    <source>
        <dbReference type="Proteomes" id="UP000251314"/>
    </source>
</evidence>
<evidence type="ECO:0000313" key="9">
    <source>
        <dbReference type="EMBL" id="KAG2985917.1"/>
    </source>
</evidence>
<dbReference type="GO" id="GO:0005509">
    <property type="term" value="F:calcium ion binding"/>
    <property type="evidence" value="ECO:0007669"/>
    <property type="project" value="InterPro"/>
</dbReference>
<feature type="domain" description="EF-hand" evidence="5">
    <location>
        <begin position="812"/>
        <end position="847"/>
    </location>
</feature>
<evidence type="ECO:0000313" key="8">
    <source>
        <dbReference type="EMBL" id="KAG2944721.1"/>
    </source>
</evidence>
<reference evidence="6" key="2">
    <citation type="submission" date="2018-10" db="EMBL/GenBank/DDBJ databases">
        <title>Effector identification in a new, highly contiguous assembly of the strawberry crown rot pathogen Phytophthora cactorum.</title>
        <authorList>
            <person name="Armitage A.D."/>
            <person name="Nellist C.F."/>
            <person name="Bates H."/>
            <person name="Vickerstaff R.J."/>
            <person name="Harrison R.J."/>
        </authorList>
    </citation>
    <scope>NUCLEOTIDE SEQUENCE</scope>
    <source>
        <strain evidence="6">15-7</strain>
        <strain evidence="7">4032</strain>
        <strain evidence="8">4040</strain>
        <strain evidence="9">P415</strain>
        <strain evidence="10">P421</strain>
    </source>
</reference>
<proteinExistence type="predicted"/>
<dbReference type="InterPro" id="IPR011992">
    <property type="entry name" value="EF-hand-dom_pair"/>
</dbReference>
<feature type="region of interest" description="Disordered" evidence="4">
    <location>
        <begin position="196"/>
        <end position="342"/>
    </location>
</feature>
<feature type="domain" description="EF-hand" evidence="5">
    <location>
        <begin position="477"/>
        <end position="512"/>
    </location>
</feature>
<keyword evidence="3" id="KW-0106">Calcium</keyword>
<dbReference type="Proteomes" id="UP000774804">
    <property type="component" value="Unassembled WGS sequence"/>
</dbReference>
<feature type="compositionally biased region" description="Polar residues" evidence="4">
    <location>
        <begin position="233"/>
        <end position="261"/>
    </location>
</feature>
<dbReference type="InterPro" id="IPR051581">
    <property type="entry name" value="Ca-bind"/>
</dbReference>
<comment type="caution">
    <text evidence="11">The sequence shown here is derived from an EMBL/GenBank/DDBJ whole genome shotgun (WGS) entry which is preliminary data.</text>
</comment>
<evidence type="ECO:0000256" key="4">
    <source>
        <dbReference type="SAM" id="MobiDB-lite"/>
    </source>
</evidence>
<dbReference type="VEuPathDB" id="FungiDB:PC110_g7742"/>
<feature type="region of interest" description="Disordered" evidence="4">
    <location>
        <begin position="363"/>
        <end position="385"/>
    </location>
</feature>
<dbReference type="Proteomes" id="UP000251314">
    <property type="component" value="Unassembled WGS sequence"/>
</dbReference>
<dbReference type="Gene3D" id="1.10.238.10">
    <property type="entry name" value="EF-hand"/>
    <property type="match status" value="2"/>
</dbReference>
<dbReference type="OrthoDB" id="444540at2759"/>
<dbReference type="Pfam" id="PF14908">
    <property type="entry name" value="HU-CCDC81_euk_1"/>
    <property type="match status" value="1"/>
</dbReference>
<keyword evidence="1" id="KW-0479">Metal-binding</keyword>
<dbReference type="PANTHER" id="PTHR34524">
    <property type="entry name" value="CALCYPHOSIN"/>
    <property type="match status" value="1"/>
</dbReference>
<dbReference type="AlphaFoldDB" id="A0A329SGW5"/>
<dbReference type="InterPro" id="IPR002048">
    <property type="entry name" value="EF_hand_dom"/>
</dbReference>
<dbReference type="SUPFAM" id="SSF47473">
    <property type="entry name" value="EF-hand"/>
    <property type="match status" value="1"/>
</dbReference>
<reference evidence="11 12" key="1">
    <citation type="submission" date="2018-01" db="EMBL/GenBank/DDBJ databases">
        <title>Draft genome of the strawberry crown rot pathogen Phytophthora cactorum.</title>
        <authorList>
            <person name="Armitage A.D."/>
            <person name="Lysoe E."/>
            <person name="Nellist C.F."/>
            <person name="Harrison R.J."/>
            <person name="Brurberg M.B."/>
        </authorList>
    </citation>
    <scope>NUCLEOTIDE SEQUENCE [LARGE SCALE GENOMIC DNA]</scope>
    <source>
        <strain evidence="11 12">10300</strain>
    </source>
</reference>
<sequence length="1001" mass="112991">MRISEFSHHLKKTSLWDNENQTDPEAELTTADILAKATGTIRASLGGNNPEDIWSALGLHLQKQLVQHNAVSITDFGTFGFSQSNEPVFIQDPVFLHMTRLCLASRKRGDQIQPALSEDENVGSIDNNEFAAEYLQNCSKDLVKSVISSVLAWLISWAKDGQEMRLSFLPVGEWICDGDSVDFKFSDSFRKELTRRKSKENGAKNRELSSYGNRTGDNNQIEYQDQVGDDSSDFSNSIVAGTTRVNSNLPKRNPAVDTSKSTAKEASTRRGSPITRSRYELRKPTLSSTAKQLPPHGQRRNRSESLKGPNSNKRTTRKQTTSGQKSATSRTTFDKQSGSVSSRIDPVEIEAAAKEIVDAVRNSRPATASSSRVCKTNRVKTTSQPTAQQMETIDRLRKRLRRSKAVQGLNAVLAVLSPFKTGAITSTELSLSLRKMGVKISSAEQKEIAAAFAHEKRGYIDTRKLFDALRGPPLSSERLDIVARVFHQMDPECSGSVHIDELVKHYKVGFLPQVRDGKQSRLEALTEFLQEWACINTATTDNITFETFAEYYHNVSACIDNDIDFARLMHQAWHIPEENQCQDSHSCPEMSKNIPATTSGDFLVPPSDENALPASEGIKMVLMDETSPSELWSFLRALLLFPQNYEDGARRWPTLDNMCRRLGANRVLGDGNETMNIKAFAHALVLLDKRLPFKKAYDLARFVATHCSEGLGDSDNIVLLSLYRRIMTNPNETTTQELSVDSNYVEYYASRAVERIRARVEGLRTNDNKADRSSLVDLNTLEKWLQVSSSNGDSLLLKYELRSALQKVGIDITYQDLDYLFAYFDVDREGFINYETFLEVLRSPSSVLPKLVKRQENRVTIPEQTLENTSANVQPSNSLVSKAPAHSVRQRKQVSDREPQPNYRRRNVIHRTIWDQTTRPTFTDVSLNLSILGIERRRRYLAAQLIQTLFRGFRARQIVSQLRRKVAARNYRCNALAQEQQQWLANKNKIYRTALPTAYGF</sequence>
<feature type="compositionally biased region" description="Polar residues" evidence="4">
    <location>
        <begin position="208"/>
        <end position="223"/>
    </location>
</feature>
<evidence type="ECO:0000313" key="6">
    <source>
        <dbReference type="EMBL" id="KAG2859608.1"/>
    </source>
</evidence>
<evidence type="ECO:0000256" key="1">
    <source>
        <dbReference type="ARBA" id="ARBA00022723"/>
    </source>
</evidence>
<evidence type="ECO:0000313" key="10">
    <source>
        <dbReference type="EMBL" id="KAG3227661.1"/>
    </source>
</evidence>
<feature type="compositionally biased region" description="Polar residues" evidence="4">
    <location>
        <begin position="862"/>
        <end position="880"/>
    </location>
</feature>
<dbReference type="PROSITE" id="PS50096">
    <property type="entry name" value="IQ"/>
    <property type="match status" value="1"/>
</dbReference>
<protein>
    <recommendedName>
        <fullName evidence="5">EF-hand domain-containing protein</fullName>
    </recommendedName>
</protein>
<dbReference type="Proteomes" id="UP000697107">
    <property type="component" value="Unassembled WGS sequence"/>
</dbReference>
<dbReference type="InterPro" id="IPR028034">
    <property type="entry name" value="HU-CCDC81"/>
</dbReference>
<feature type="compositionally biased region" description="Polar residues" evidence="4">
    <location>
        <begin position="364"/>
        <end position="385"/>
    </location>
</feature>
<gene>
    <name evidence="11" type="ORF">PC110_g7742</name>
    <name evidence="6" type="ORF">PC113_g8774</name>
    <name evidence="7" type="ORF">PC115_g6386</name>
    <name evidence="8" type="ORF">PC117_g8952</name>
    <name evidence="9" type="ORF">PC118_g8067</name>
    <name evidence="10" type="ORF">PC129_g1801</name>
</gene>
<evidence type="ECO:0000259" key="5">
    <source>
        <dbReference type="PROSITE" id="PS50222"/>
    </source>
</evidence>
<evidence type="ECO:0000256" key="3">
    <source>
        <dbReference type="ARBA" id="ARBA00022837"/>
    </source>
</evidence>
<dbReference type="Proteomes" id="UP000736787">
    <property type="component" value="Unassembled WGS sequence"/>
</dbReference>
<evidence type="ECO:0000256" key="2">
    <source>
        <dbReference type="ARBA" id="ARBA00022737"/>
    </source>
</evidence>
<dbReference type="STRING" id="29920.A0A329SGW5"/>
<evidence type="ECO:0000313" key="7">
    <source>
        <dbReference type="EMBL" id="KAG2930689.1"/>
    </source>
</evidence>
<keyword evidence="2" id="KW-0677">Repeat</keyword>
<dbReference type="EMBL" id="RCML01000201">
    <property type="protein sequence ID" value="KAG2985917.1"/>
    <property type="molecule type" value="Genomic_DNA"/>
</dbReference>
<organism evidence="11 12">
    <name type="scientific">Phytophthora cactorum</name>
    <dbReference type="NCBI Taxonomy" id="29920"/>
    <lineage>
        <taxon>Eukaryota</taxon>
        <taxon>Sar</taxon>
        <taxon>Stramenopiles</taxon>
        <taxon>Oomycota</taxon>
        <taxon>Peronosporomycetes</taxon>
        <taxon>Peronosporales</taxon>
        <taxon>Peronosporaceae</taxon>
        <taxon>Phytophthora</taxon>
    </lineage>
</organism>
<dbReference type="EMBL" id="RCMK01000199">
    <property type="protein sequence ID" value="KAG2944721.1"/>
    <property type="molecule type" value="Genomic_DNA"/>
</dbReference>